<keyword evidence="1" id="KW-0175">Coiled coil</keyword>
<feature type="coiled-coil region" evidence="1">
    <location>
        <begin position="401"/>
        <end position="431"/>
    </location>
</feature>
<proteinExistence type="predicted"/>
<feature type="region of interest" description="Disordered" evidence="2">
    <location>
        <begin position="1"/>
        <end position="24"/>
    </location>
</feature>
<dbReference type="Pfam" id="PF03999">
    <property type="entry name" value="MAP65_ASE1"/>
    <property type="match status" value="1"/>
</dbReference>
<feature type="coiled-coil region" evidence="1">
    <location>
        <begin position="253"/>
        <end position="280"/>
    </location>
</feature>
<dbReference type="GeneTree" id="ENSGT00390000018647"/>
<dbReference type="PANTHER" id="PTHR16078">
    <property type="entry name" value="COILED-COIL DOMAIN-CONTAINING PROTEIN 87"/>
    <property type="match status" value="1"/>
</dbReference>
<protein>
    <recommendedName>
        <fullName evidence="5">Coiled-coil domain containing 87</fullName>
    </recommendedName>
</protein>
<dbReference type="InterPro" id="IPR037383">
    <property type="entry name" value="CCDC87"/>
</dbReference>
<dbReference type="OMA" id="GEWDWNT"/>
<sequence>MAGRMMNRHSAAGDVSRRPKAEHLDTTLSVSQIVTHTQETRKYFQNILGPLSLFSHTDVDNVRNRDRTQEGRAQTSASEEITDVPASLSEFCQQLRNRITQQSLPTLSSQDHETLETVMMAELSLIWQDLRGLPADPTLTSQENQQLRRQTFGEVLCICEQLYLHYLHLLETRARREIFSHQVNCSRLAAHMAVDLSRLLNAHSIQRSVATGIKATRGAVKLRDGAQGPPEVPAHVCPPRLHICPHVRPKKRVASKQQKRTTLEEDLTEIQEKIGELDLERVYDLMPFHPELITTNTDRQCSIASVPNKAEEDGCHFQCHVTRLKGCNSMPDLLEELEMEALPARPLSPLVLLSTNSCSSLEKHINPAEDLRRLLQDTDPVDTSILGDSEGDIPPLIRALAGSGSSKLKELTQTLQRLEEEEEQMLKIEFELARPLPPQSDVESVNVSTQGVARIAAARVSDRVLTETVNISMYPPVYNDFTGEIEPSSVAWLDRNLFEGAEIKEVYAELSKSLSDEYLHFDEDPMIEPAVSNAELLRGLKRNHEKKLMNPSLQMPNPCGISHRKRMKLAADRKRPAEVTSRAYAAWHQWWKSNLSLEDYLNYISNQESDYLSAVFHLYDSDDGDEEHEKRKMLQLQREKIRKQREKMDSLKKQKQAYQSGLWNVNTVLMGGLWKEPVPDEVEGTDKEIQHVGTEEDYGMPVAQPVDGEQVQARLEKVWTILCLPETHRLDMAIKYSSHAHRDKLEEATAAWEQAAQLIQQRERVLSHLEQFEKVASDPSRFFQHGYHGTSAARMKEANHRQKLESQIAALDKVLSKTIHYISTAFNDTVTYKGRPYREKMRWDRIEMLYWLQQERRVQTLEKLVEGRESLPARLPPLDFKHRLYPGTDPAPEVWPID</sequence>
<reference evidence="3 4" key="1">
    <citation type="submission" date="2020-10" db="EMBL/GenBank/DDBJ databases">
        <title>Pygocentrus nattereri (red-bellied piranha) genome, fPygNat1, primary haplotype.</title>
        <authorList>
            <person name="Myers G."/>
            <person name="Meyer A."/>
            <person name="Karagic N."/>
            <person name="Pippel M."/>
            <person name="Winkler S."/>
            <person name="Tracey A."/>
            <person name="Wood J."/>
            <person name="Formenti G."/>
            <person name="Howe K."/>
            <person name="Fedrigo O."/>
            <person name="Jarvis E.D."/>
        </authorList>
    </citation>
    <scope>NUCLEOTIDE SEQUENCE [LARGE SCALE GENOMIC DNA]</scope>
</reference>
<dbReference type="Proteomes" id="UP001501920">
    <property type="component" value="Chromosome 11"/>
</dbReference>
<organism evidence="3 4">
    <name type="scientific">Pygocentrus nattereri</name>
    <name type="common">Red-bellied piranha</name>
    <dbReference type="NCBI Taxonomy" id="42514"/>
    <lineage>
        <taxon>Eukaryota</taxon>
        <taxon>Metazoa</taxon>
        <taxon>Chordata</taxon>
        <taxon>Craniata</taxon>
        <taxon>Vertebrata</taxon>
        <taxon>Euteleostomi</taxon>
        <taxon>Actinopterygii</taxon>
        <taxon>Neopterygii</taxon>
        <taxon>Teleostei</taxon>
        <taxon>Ostariophysi</taxon>
        <taxon>Characiformes</taxon>
        <taxon>Characoidei</taxon>
        <taxon>Pygocentrus</taxon>
    </lineage>
</organism>
<reference evidence="3" key="2">
    <citation type="submission" date="2025-08" db="UniProtKB">
        <authorList>
            <consortium name="Ensembl"/>
        </authorList>
    </citation>
    <scope>IDENTIFICATION</scope>
</reference>
<evidence type="ECO:0000313" key="3">
    <source>
        <dbReference type="Ensembl" id="ENSPNAP00000024117.1"/>
    </source>
</evidence>
<evidence type="ECO:0008006" key="5">
    <source>
        <dbReference type="Google" id="ProtNLM"/>
    </source>
</evidence>
<keyword evidence="4" id="KW-1185">Reference proteome</keyword>
<evidence type="ECO:0000256" key="1">
    <source>
        <dbReference type="SAM" id="Coils"/>
    </source>
</evidence>
<reference evidence="3" key="3">
    <citation type="submission" date="2025-09" db="UniProtKB">
        <authorList>
            <consortium name="Ensembl"/>
        </authorList>
    </citation>
    <scope>IDENTIFICATION</scope>
</reference>
<evidence type="ECO:0000313" key="4">
    <source>
        <dbReference type="Proteomes" id="UP001501920"/>
    </source>
</evidence>
<feature type="compositionally biased region" description="Basic and acidic residues" evidence="2">
    <location>
        <begin position="15"/>
        <end position="24"/>
    </location>
</feature>
<dbReference type="Ensembl" id="ENSPNAT00000010929.2">
    <property type="protein sequence ID" value="ENSPNAP00000024117.1"/>
    <property type="gene ID" value="ENSPNAG00000008601.2"/>
</dbReference>
<accession>A0A3B4DI95</accession>
<name>A0A3B4DI95_PYGNA</name>
<dbReference type="AlphaFoldDB" id="A0A3B4DI95"/>
<dbReference type="Gene3D" id="1.20.58.1520">
    <property type="match status" value="1"/>
</dbReference>
<evidence type="ECO:0000256" key="2">
    <source>
        <dbReference type="SAM" id="MobiDB-lite"/>
    </source>
</evidence>
<dbReference type="PANTHER" id="PTHR16078:SF1">
    <property type="entry name" value="COILED-COIL DOMAIN-CONTAINING PROTEIN 87"/>
    <property type="match status" value="1"/>
</dbReference>
<feature type="coiled-coil region" evidence="1">
    <location>
        <begin position="634"/>
        <end position="661"/>
    </location>
</feature>